<dbReference type="Proteomes" id="UP000262969">
    <property type="component" value="Unassembled WGS sequence"/>
</dbReference>
<name>A0A3D2X9J9_9FIRM</name>
<protein>
    <submittedName>
        <fullName evidence="1">Uncharacterized protein</fullName>
    </submittedName>
</protein>
<organism evidence="1 2">
    <name type="scientific">Lachnoclostridium phytofermentans</name>
    <dbReference type="NCBI Taxonomy" id="66219"/>
    <lineage>
        <taxon>Bacteria</taxon>
        <taxon>Bacillati</taxon>
        <taxon>Bacillota</taxon>
        <taxon>Clostridia</taxon>
        <taxon>Lachnospirales</taxon>
        <taxon>Lachnospiraceae</taxon>
    </lineage>
</organism>
<dbReference type="EMBL" id="DPVV01000516">
    <property type="protein sequence ID" value="HCL03791.1"/>
    <property type="molecule type" value="Genomic_DNA"/>
</dbReference>
<accession>A0A3D2X9J9</accession>
<proteinExistence type="predicted"/>
<dbReference type="AlphaFoldDB" id="A0A3D2X9J9"/>
<evidence type="ECO:0000313" key="2">
    <source>
        <dbReference type="Proteomes" id="UP000262969"/>
    </source>
</evidence>
<reference evidence="1 2" key="1">
    <citation type="journal article" date="2018" name="Nat. Biotechnol.">
        <title>A standardized bacterial taxonomy based on genome phylogeny substantially revises the tree of life.</title>
        <authorList>
            <person name="Parks D.H."/>
            <person name="Chuvochina M."/>
            <person name="Waite D.W."/>
            <person name="Rinke C."/>
            <person name="Skarshewski A."/>
            <person name="Chaumeil P.A."/>
            <person name="Hugenholtz P."/>
        </authorList>
    </citation>
    <scope>NUCLEOTIDE SEQUENCE [LARGE SCALE GENOMIC DNA]</scope>
    <source>
        <strain evidence="1">UBA11728</strain>
    </source>
</reference>
<sequence length="101" mass="11851">MPKMIEGIIHDTGLPIDGHTLLLSLWDWDNYESYHLSGWGEEAEEAVMETMHQETEGYNHIPLDEFKRIWIADKYEPDGVYCIPIDKVKVVQVMCEEHEFN</sequence>
<comment type="caution">
    <text evidence="1">The sequence shown here is derived from an EMBL/GenBank/DDBJ whole genome shotgun (WGS) entry which is preliminary data.</text>
</comment>
<evidence type="ECO:0000313" key="1">
    <source>
        <dbReference type="EMBL" id="HCL03791.1"/>
    </source>
</evidence>
<gene>
    <name evidence="1" type="ORF">DHW61_15530</name>
</gene>